<name>A0ABV5ZDJ8_9GAMM</name>
<dbReference type="SUPFAM" id="SSF52402">
    <property type="entry name" value="Adenine nucleotide alpha hydrolases-like"/>
    <property type="match status" value="2"/>
</dbReference>
<evidence type="ECO:0000256" key="3">
    <source>
        <dbReference type="ARBA" id="ARBA00022490"/>
    </source>
</evidence>
<organism evidence="6 7">
    <name type="scientific">Balneatrix alpica</name>
    <dbReference type="NCBI Taxonomy" id="75684"/>
    <lineage>
        <taxon>Bacteria</taxon>
        <taxon>Pseudomonadati</taxon>
        <taxon>Pseudomonadota</taxon>
        <taxon>Gammaproteobacteria</taxon>
        <taxon>Oceanospirillales</taxon>
        <taxon>Balneatrichaceae</taxon>
        <taxon>Balneatrix</taxon>
    </lineage>
</organism>
<dbReference type="RefSeq" id="WP_027312446.1">
    <property type="nucleotide sequence ID" value="NZ_JBHLZN010000003.1"/>
</dbReference>
<keyword evidence="3" id="KW-0963">Cytoplasm</keyword>
<evidence type="ECO:0000313" key="6">
    <source>
        <dbReference type="EMBL" id="MFB9886693.1"/>
    </source>
</evidence>
<evidence type="ECO:0000256" key="2">
    <source>
        <dbReference type="ARBA" id="ARBA00008791"/>
    </source>
</evidence>
<dbReference type="EMBL" id="JBHLZN010000003">
    <property type="protein sequence ID" value="MFB9886693.1"/>
    <property type="molecule type" value="Genomic_DNA"/>
</dbReference>
<feature type="domain" description="UspA" evidence="5">
    <location>
        <begin position="6"/>
        <end position="141"/>
    </location>
</feature>
<dbReference type="InterPro" id="IPR006016">
    <property type="entry name" value="UspA"/>
</dbReference>
<sequence length="317" mass="35276">MQLLSKILWVTDPEQDEHPLLEQALSLADHHQAELGILLVPSHAEELSDLERITGREKLAEQLRQQAEQQLQAKLLGHKGRTPIHFHWSQQSLYKAVVELVGQHQYQLVLKQAKAENGLRSHIFGSQDQSLLRRCPCPVWLSKQPDNLAKRVLVAAIDADPAPHQRMLSLQVLELAYSLALSEGADLHIAYAWKAPGESMLKSGRLDLNAQELESYLQTKQQEHQQWLEETLQAFINSQDPKATEFLSPQLHLLKGAPAQVIPVLAKQLNAGLVLMGTVGRTGIPGLLIGNTAEAMINQLECSLLAIKPTDTAQVEH</sequence>
<evidence type="ECO:0000256" key="1">
    <source>
        <dbReference type="ARBA" id="ARBA00004496"/>
    </source>
</evidence>
<gene>
    <name evidence="6" type="ORF">ACFFLH_09745</name>
</gene>
<comment type="caution">
    <text evidence="6">The sequence shown here is derived from an EMBL/GenBank/DDBJ whole genome shotgun (WGS) entry which is preliminary data.</text>
</comment>
<dbReference type="Proteomes" id="UP001589628">
    <property type="component" value="Unassembled WGS sequence"/>
</dbReference>
<keyword evidence="7" id="KW-1185">Reference proteome</keyword>
<dbReference type="Pfam" id="PF00582">
    <property type="entry name" value="Usp"/>
    <property type="match status" value="2"/>
</dbReference>
<evidence type="ECO:0000313" key="7">
    <source>
        <dbReference type="Proteomes" id="UP001589628"/>
    </source>
</evidence>
<protein>
    <submittedName>
        <fullName evidence="6">Universal stress protein</fullName>
    </submittedName>
</protein>
<feature type="domain" description="UspA" evidence="5">
    <location>
        <begin position="169"/>
        <end position="308"/>
    </location>
</feature>
<evidence type="ECO:0000259" key="5">
    <source>
        <dbReference type="Pfam" id="PF00582"/>
    </source>
</evidence>
<dbReference type="PANTHER" id="PTHR47892">
    <property type="entry name" value="UNIVERSAL STRESS PROTEIN E"/>
    <property type="match status" value="1"/>
</dbReference>
<comment type="function">
    <text evidence="4">Required for resistance to DNA-damaging agents.</text>
</comment>
<dbReference type="PANTHER" id="PTHR47892:SF1">
    <property type="entry name" value="UNIVERSAL STRESS PROTEIN E"/>
    <property type="match status" value="1"/>
</dbReference>
<comment type="subcellular location">
    <subcellularLocation>
        <location evidence="1">Cytoplasm</location>
    </subcellularLocation>
</comment>
<comment type="similarity">
    <text evidence="2">Belongs to the universal stress protein A family.</text>
</comment>
<evidence type="ECO:0000256" key="4">
    <source>
        <dbReference type="ARBA" id="ARBA00037131"/>
    </source>
</evidence>
<dbReference type="Gene3D" id="3.40.50.12370">
    <property type="match status" value="1"/>
</dbReference>
<proteinExistence type="inferred from homology"/>
<accession>A0ABV5ZDJ8</accession>
<reference evidence="6 7" key="1">
    <citation type="submission" date="2024-09" db="EMBL/GenBank/DDBJ databases">
        <authorList>
            <person name="Sun Q."/>
            <person name="Mori K."/>
        </authorList>
    </citation>
    <scope>NUCLEOTIDE SEQUENCE [LARGE SCALE GENOMIC DNA]</scope>
    <source>
        <strain evidence="6 7">ATCC 51285</strain>
    </source>
</reference>